<keyword evidence="2" id="KW-1185">Reference proteome</keyword>
<dbReference type="SUPFAM" id="SSF82185">
    <property type="entry name" value="Histone H3 K4-specific methyltransferase SET7/9 N-terminal domain"/>
    <property type="match status" value="1"/>
</dbReference>
<dbReference type="KEGG" id="tmar:MARIT_2949"/>
<dbReference type="GeneID" id="47724394"/>
<dbReference type="Gene3D" id="3.90.930.1">
    <property type="match status" value="1"/>
</dbReference>
<dbReference type="Proteomes" id="UP000231564">
    <property type="component" value="Chromosome MARIT"/>
</dbReference>
<proteinExistence type="predicted"/>
<accession>A0A2H1EE02</accession>
<dbReference type="RefSeq" id="WP_024740148.1">
    <property type="nucleotide sequence ID" value="NZ_BAUG01000004.1"/>
</dbReference>
<evidence type="ECO:0000313" key="2">
    <source>
        <dbReference type="Proteomes" id="UP000231564"/>
    </source>
</evidence>
<protein>
    <recommendedName>
        <fullName evidence="3">Exported 24-amino acid repeat protein</fullName>
    </recommendedName>
</protein>
<dbReference type="STRING" id="1349785.GCA_000509405_02508"/>
<organism evidence="1 2">
    <name type="scientific">Tenacibaculum maritimum NCIMB 2154</name>
    <dbReference type="NCBI Taxonomy" id="1349785"/>
    <lineage>
        <taxon>Bacteria</taxon>
        <taxon>Pseudomonadati</taxon>
        <taxon>Bacteroidota</taxon>
        <taxon>Flavobacteriia</taxon>
        <taxon>Flavobacteriales</taxon>
        <taxon>Flavobacteriaceae</taxon>
        <taxon>Tenacibaculum</taxon>
    </lineage>
</organism>
<dbReference type="AlphaFoldDB" id="A0A2H1EE02"/>
<evidence type="ECO:0008006" key="3">
    <source>
        <dbReference type="Google" id="ProtNLM"/>
    </source>
</evidence>
<reference evidence="1 2" key="1">
    <citation type="submission" date="2016-11" db="EMBL/GenBank/DDBJ databases">
        <authorList>
            <person name="Jaros S."/>
            <person name="Januszkiewicz K."/>
            <person name="Wedrychowicz H."/>
        </authorList>
    </citation>
    <scope>NUCLEOTIDE SEQUENCE [LARGE SCALE GENOMIC DNA]</scope>
    <source>
        <strain evidence="1">NCIMB 2154T</strain>
    </source>
</reference>
<name>A0A2H1EE02_9FLAO</name>
<sequence>MITNKSNLSIKIYIKKEEVLLITCFFLFYCNSFGQKEYQKTYYNNGKIKKEGWLINDKKNGYWKFYHNNGVLKKEGRFKDDFPIKYWYFYRKNSYKEKEGHFIDGKQSKWWLYYDNEGFVNHKCQLKDNKKNGYCLLYDKNKLIKAVKFKNGKKIKEWTSFSSFRKENNMSDLK</sequence>
<gene>
    <name evidence="1" type="ORF">MARIT_2949</name>
</gene>
<dbReference type="EMBL" id="LT634361">
    <property type="protein sequence ID" value="SFZ84872.1"/>
    <property type="molecule type" value="Genomic_DNA"/>
</dbReference>
<evidence type="ECO:0000313" key="1">
    <source>
        <dbReference type="EMBL" id="SFZ84872.1"/>
    </source>
</evidence>